<reference evidence="3" key="1">
    <citation type="journal article" date="2019" name="Int. J. Syst. Evol. Microbiol.">
        <title>The Global Catalogue of Microorganisms (GCM) 10K type strain sequencing project: providing services to taxonomists for standard genome sequencing and annotation.</title>
        <authorList>
            <consortium name="The Broad Institute Genomics Platform"/>
            <consortium name="The Broad Institute Genome Sequencing Center for Infectious Disease"/>
            <person name="Wu L."/>
            <person name="Ma J."/>
        </authorList>
    </citation>
    <scope>NUCLEOTIDE SEQUENCE [LARGE SCALE GENOMIC DNA]</scope>
    <source>
        <strain evidence="3">KCTC 42808</strain>
    </source>
</reference>
<dbReference type="EMBL" id="JBHULM010000004">
    <property type="protein sequence ID" value="MFD2541120.1"/>
    <property type="molecule type" value="Genomic_DNA"/>
</dbReference>
<proteinExistence type="predicted"/>
<comment type="caution">
    <text evidence="2">The sequence shown here is derived from an EMBL/GenBank/DDBJ whole genome shotgun (WGS) entry which is preliminary data.</text>
</comment>
<keyword evidence="1" id="KW-0732">Signal</keyword>
<keyword evidence="3" id="KW-1185">Reference proteome</keyword>
<dbReference type="InterPro" id="IPR032710">
    <property type="entry name" value="NTF2-like_dom_sf"/>
</dbReference>
<protein>
    <submittedName>
        <fullName evidence="2">Nuclear transport factor 2 family protein</fullName>
    </submittedName>
</protein>
<organism evidence="2 3">
    <name type="scientific">Lacinutrix gracilariae</name>
    <dbReference type="NCBI Taxonomy" id="1747198"/>
    <lineage>
        <taxon>Bacteria</taxon>
        <taxon>Pseudomonadati</taxon>
        <taxon>Bacteroidota</taxon>
        <taxon>Flavobacteriia</taxon>
        <taxon>Flavobacteriales</taxon>
        <taxon>Flavobacteriaceae</taxon>
        <taxon>Lacinutrix</taxon>
    </lineage>
</organism>
<evidence type="ECO:0000313" key="3">
    <source>
        <dbReference type="Proteomes" id="UP001597467"/>
    </source>
</evidence>
<accession>A0ABW5K094</accession>
<gene>
    <name evidence="2" type="ORF">ACFSSB_02215</name>
</gene>
<dbReference type="RefSeq" id="WP_379900495.1">
    <property type="nucleotide sequence ID" value="NZ_JBHULM010000004.1"/>
</dbReference>
<name>A0ABW5K094_9FLAO</name>
<sequence>MKNLIAIVLLLLVLVSCNKPRYTQDSPEIDIVKSVINNYDYQKWDSLTMHYADTAKVYYNTRNLYFTAKSLPEYHKKNDSSFLTRAFEENRREFEMVTDDNGKKWVNFWGIWEGNLLENNKKIEMPVHITYQFIGKKIALEYGYWDASQLVLELQRLENMKKADTIFIN</sequence>
<dbReference type="SUPFAM" id="SSF54427">
    <property type="entry name" value="NTF2-like"/>
    <property type="match status" value="1"/>
</dbReference>
<dbReference type="Proteomes" id="UP001597467">
    <property type="component" value="Unassembled WGS sequence"/>
</dbReference>
<dbReference type="Gene3D" id="3.10.450.50">
    <property type="match status" value="1"/>
</dbReference>
<feature type="chain" id="PRO_5046362112" evidence="1">
    <location>
        <begin position="22"/>
        <end position="169"/>
    </location>
</feature>
<dbReference type="PROSITE" id="PS51257">
    <property type="entry name" value="PROKAR_LIPOPROTEIN"/>
    <property type="match status" value="1"/>
</dbReference>
<evidence type="ECO:0000313" key="2">
    <source>
        <dbReference type="EMBL" id="MFD2541120.1"/>
    </source>
</evidence>
<feature type="signal peptide" evidence="1">
    <location>
        <begin position="1"/>
        <end position="21"/>
    </location>
</feature>
<evidence type="ECO:0000256" key="1">
    <source>
        <dbReference type="SAM" id="SignalP"/>
    </source>
</evidence>